<feature type="transmembrane region" description="Helical" evidence="4">
    <location>
        <begin position="658"/>
        <end position="682"/>
    </location>
</feature>
<evidence type="ECO:0000313" key="6">
    <source>
        <dbReference type="EnsemblMetazoa" id="ENSAATROPP007944"/>
    </source>
</evidence>
<evidence type="ECO:0000256" key="1">
    <source>
        <dbReference type="ARBA" id="ARBA00022614"/>
    </source>
</evidence>
<evidence type="ECO:0000256" key="3">
    <source>
        <dbReference type="SAM" id="Coils"/>
    </source>
</evidence>
<feature type="coiled-coil region" evidence="3">
    <location>
        <begin position="566"/>
        <end position="593"/>
    </location>
</feature>
<accession>A0AAG5DAV1</accession>
<evidence type="ECO:0008006" key="8">
    <source>
        <dbReference type="Google" id="ProtNLM"/>
    </source>
</evidence>
<keyword evidence="2" id="KW-0677">Repeat</keyword>
<dbReference type="SUPFAM" id="SSF52058">
    <property type="entry name" value="L domain-like"/>
    <property type="match status" value="1"/>
</dbReference>
<protein>
    <recommendedName>
        <fullName evidence="8">Leucine-rich immune protein (TM)</fullName>
    </recommendedName>
</protein>
<dbReference type="Proteomes" id="UP000075880">
    <property type="component" value="Unassembled WGS sequence"/>
</dbReference>
<name>A0AAG5DAV1_ANOAO</name>
<dbReference type="SMART" id="SM00369">
    <property type="entry name" value="LRR_TYP"/>
    <property type="match status" value="7"/>
</dbReference>
<keyword evidence="5" id="KW-0732">Signal</keyword>
<feature type="chain" id="PRO_5042546600" description="Leucine-rich immune protein (TM)" evidence="5">
    <location>
        <begin position="22"/>
        <end position="711"/>
    </location>
</feature>
<dbReference type="InterPro" id="IPR001611">
    <property type="entry name" value="Leu-rich_rpt"/>
</dbReference>
<organism evidence="6 7">
    <name type="scientific">Anopheles atroparvus</name>
    <name type="common">European mosquito</name>
    <dbReference type="NCBI Taxonomy" id="41427"/>
    <lineage>
        <taxon>Eukaryota</taxon>
        <taxon>Metazoa</taxon>
        <taxon>Ecdysozoa</taxon>
        <taxon>Arthropoda</taxon>
        <taxon>Hexapoda</taxon>
        <taxon>Insecta</taxon>
        <taxon>Pterygota</taxon>
        <taxon>Neoptera</taxon>
        <taxon>Endopterygota</taxon>
        <taxon>Diptera</taxon>
        <taxon>Nematocera</taxon>
        <taxon>Culicoidea</taxon>
        <taxon>Culicidae</taxon>
        <taxon>Anophelinae</taxon>
        <taxon>Anopheles</taxon>
    </lineage>
</organism>
<proteinExistence type="predicted"/>
<keyword evidence="1" id="KW-0433">Leucine-rich repeat</keyword>
<keyword evidence="4" id="KW-0812">Transmembrane</keyword>
<dbReference type="PANTHER" id="PTHR24366">
    <property type="entry name" value="IG(IMMUNOGLOBULIN) AND LRR(LEUCINE RICH REPEAT) DOMAINS"/>
    <property type="match status" value="1"/>
</dbReference>
<evidence type="ECO:0000313" key="7">
    <source>
        <dbReference type="Proteomes" id="UP000075880"/>
    </source>
</evidence>
<keyword evidence="4" id="KW-1133">Transmembrane helix</keyword>
<dbReference type="InterPro" id="IPR032675">
    <property type="entry name" value="LRR_dom_sf"/>
</dbReference>
<evidence type="ECO:0000256" key="2">
    <source>
        <dbReference type="ARBA" id="ARBA00022737"/>
    </source>
</evidence>
<dbReference type="InterPro" id="IPR003591">
    <property type="entry name" value="Leu-rich_rpt_typical-subtyp"/>
</dbReference>
<keyword evidence="4" id="KW-0472">Membrane</keyword>
<feature type="signal peptide" evidence="5">
    <location>
        <begin position="1"/>
        <end position="21"/>
    </location>
</feature>
<dbReference type="Pfam" id="PF00560">
    <property type="entry name" value="LRR_1"/>
    <property type="match status" value="1"/>
</dbReference>
<reference evidence="6" key="1">
    <citation type="submission" date="2024-04" db="UniProtKB">
        <authorList>
            <consortium name="EnsemblMetazoa"/>
        </authorList>
    </citation>
    <scope>IDENTIFICATION</scope>
    <source>
        <strain evidence="6">EBRO</strain>
    </source>
</reference>
<dbReference type="PROSITE" id="PS51450">
    <property type="entry name" value="LRR"/>
    <property type="match status" value="3"/>
</dbReference>
<evidence type="ECO:0000256" key="4">
    <source>
        <dbReference type="SAM" id="Phobius"/>
    </source>
</evidence>
<evidence type="ECO:0000256" key="5">
    <source>
        <dbReference type="SAM" id="SignalP"/>
    </source>
</evidence>
<dbReference type="Pfam" id="PF13855">
    <property type="entry name" value="LRR_8"/>
    <property type="match status" value="2"/>
</dbReference>
<dbReference type="AlphaFoldDB" id="A0AAG5DAV1"/>
<keyword evidence="7" id="KW-1185">Reference proteome</keyword>
<dbReference type="EnsemblMetazoa" id="ENSAATROPT008805">
    <property type="protein sequence ID" value="ENSAATROPP007944"/>
    <property type="gene ID" value="ENSAATROPG007174"/>
</dbReference>
<keyword evidence="3" id="KW-0175">Coiled coil</keyword>
<sequence length="711" mass="80070">MKVNCVICVVLLFYVIDTGMSQSVQYHCDGNSNDYYHRHKPSVTFSNVFINSTISYSFNCESSNQKTTISFINSTLDDVPKKLFDTFYSLNNATLSNCNIQNINRYSLERASNLQVLDISKNALQEVKSYAFTGAGNLVTLNLALNRISTIDPTAFHLLPKLQILYLQGNKLRTLDGALFTKLGALRFIFLNHNELELIEEGLFQENTELENILLNDNRISVFDATALGTNRLKLLSLKNNRLAKLNLRDAEVEKVLVANNLLEEVYLSPWIEALYVDNNKISQIQADRSNPMSIKTLSLENNSISTLEMVSWMQTLEVLDLTGNKLGSLSIDSFAKLTNLQQLRLERTGITNLQHGTFAQQEKLLWLDLSYNNLDKIDLDILTSSTLLEELYLDGNRLKSIEYGNMKKMFPALTKLGLVDNRWNCTFLSNIVRYCNENGIQLIKGEPSEEVLKQTNVKGIFCYDEKNPIRHWNTTVEHLLSSNVSETGALQAMFQSVLDDVQRFGEGHSDAVNRTDKLEGTLSDLTRRQISLDNGLLDLRKSLLDMRLSLLSNRTNTSSVGTDELRRMIDSVNNLTLEKQHLSEERLELKINTLSFRVDQALETARTNNDKLAVLGKRVEDWIGSMLSPGGGVGLFTADKHQPQLLQSKAESSGGSALTGLLVAVLVMVCLLTGVIVFALLRNSRRSYGTERRRYTNRDSSLTTIVDNDI</sequence>
<dbReference type="Gene3D" id="3.80.10.10">
    <property type="entry name" value="Ribonuclease Inhibitor"/>
    <property type="match status" value="3"/>
</dbReference>
<dbReference type="PANTHER" id="PTHR24366:SF96">
    <property type="entry name" value="LEUCINE RICH REPEAT CONTAINING 53"/>
    <property type="match status" value="1"/>
</dbReference>